<dbReference type="RefSeq" id="WP_052722899.1">
    <property type="nucleotide sequence ID" value="NZ_CP009515.1"/>
</dbReference>
<dbReference type="InterPro" id="IPR035965">
    <property type="entry name" value="PAS-like_dom_sf"/>
</dbReference>
<dbReference type="PROSITE" id="PS50113">
    <property type="entry name" value="PAC"/>
    <property type="match status" value="3"/>
</dbReference>
<dbReference type="CDD" id="cd00130">
    <property type="entry name" value="PAS"/>
    <property type="match status" value="4"/>
</dbReference>
<feature type="domain" description="PAS" evidence="1">
    <location>
        <begin position="390"/>
        <end position="437"/>
    </location>
</feature>
<dbReference type="KEGG" id="mls:MSLAZ_1630"/>
<proteinExistence type="predicted"/>
<dbReference type="SMART" id="SM00091">
    <property type="entry name" value="PAS"/>
    <property type="match status" value="5"/>
</dbReference>
<feature type="domain" description="PAC" evidence="2">
    <location>
        <begin position="561"/>
        <end position="613"/>
    </location>
</feature>
<dbReference type="PROSITE" id="PS50112">
    <property type="entry name" value="PAS"/>
    <property type="match status" value="3"/>
</dbReference>
<dbReference type="Pfam" id="PF13426">
    <property type="entry name" value="PAS_9"/>
    <property type="match status" value="1"/>
</dbReference>
<dbReference type="InterPro" id="IPR025847">
    <property type="entry name" value="MEDS_domain"/>
</dbReference>
<dbReference type="NCBIfam" id="TIGR00229">
    <property type="entry name" value="sensory_box"/>
    <property type="match status" value="4"/>
</dbReference>
<dbReference type="EMBL" id="CP009515">
    <property type="protein sequence ID" value="AKB74891.1"/>
    <property type="molecule type" value="Genomic_DNA"/>
</dbReference>
<dbReference type="InterPro" id="IPR000700">
    <property type="entry name" value="PAS-assoc_C"/>
</dbReference>
<dbReference type="Proteomes" id="UP000033072">
    <property type="component" value="Chromosome"/>
</dbReference>
<dbReference type="SUPFAM" id="SSF55785">
    <property type="entry name" value="PYP-like sensor domain (PAS domain)"/>
    <property type="match status" value="5"/>
</dbReference>
<dbReference type="GO" id="GO:0016301">
    <property type="term" value="F:kinase activity"/>
    <property type="evidence" value="ECO:0007669"/>
    <property type="project" value="UniProtKB-KW"/>
</dbReference>
<name>A0A0E3S3U8_9EURY</name>
<dbReference type="SMART" id="SM00086">
    <property type="entry name" value="PAC"/>
    <property type="match status" value="3"/>
</dbReference>
<dbReference type="PANTHER" id="PTHR43065:SF23">
    <property type="entry name" value="SENSOR HISTIDINE KINASE PDTAS"/>
    <property type="match status" value="1"/>
</dbReference>
<dbReference type="OrthoDB" id="8127at2157"/>
<evidence type="ECO:0000259" key="2">
    <source>
        <dbReference type="PROSITE" id="PS50113"/>
    </source>
</evidence>
<feature type="domain" description="PAS" evidence="1">
    <location>
        <begin position="743"/>
        <end position="814"/>
    </location>
</feature>
<evidence type="ECO:0000259" key="1">
    <source>
        <dbReference type="PROSITE" id="PS50112"/>
    </source>
</evidence>
<accession>A0A0E3S3U8</accession>
<feature type="domain" description="PAS" evidence="1">
    <location>
        <begin position="488"/>
        <end position="557"/>
    </location>
</feature>
<keyword evidence="4" id="KW-1185">Reference proteome</keyword>
<dbReference type="PANTHER" id="PTHR43065">
    <property type="entry name" value="SENSOR HISTIDINE KINASE"/>
    <property type="match status" value="1"/>
</dbReference>
<dbReference type="InterPro" id="IPR001610">
    <property type="entry name" value="PAC"/>
</dbReference>
<dbReference type="STRING" id="1434111.MSLAZ_1630"/>
<organism evidence="3 4">
    <name type="scientific">Methanosarcina lacustris Z-7289</name>
    <dbReference type="NCBI Taxonomy" id="1434111"/>
    <lineage>
        <taxon>Archaea</taxon>
        <taxon>Methanobacteriati</taxon>
        <taxon>Methanobacteriota</taxon>
        <taxon>Stenosarchaea group</taxon>
        <taxon>Methanomicrobia</taxon>
        <taxon>Methanosarcinales</taxon>
        <taxon>Methanosarcinaceae</taxon>
        <taxon>Methanosarcina</taxon>
    </lineage>
</organism>
<protein>
    <submittedName>
        <fullName evidence="3">Sensory transduction histidine kinase</fullName>
    </submittedName>
</protein>
<sequence>MRESLRKSGIDIVGDVPWGTHFCQFYQTKEDLMDLLVPYFKTGLENNEFCMWVTSQPLDVEDAKEVLKRAVPDIDVYLKKGQIEIVPYIDWDLKEGTFDSEKVLNGWVEKINQALANGYDGLRLGNYFRLEKKDREGFVNYEIRVDSVIGKHPTIALCTYSLDMCSATEIIDIVSGHQFVLSRKKGMWERIENSGWKNTAEFKQAEEAMSENEEKYQTLFNSIDEGFCIIEMIFDANGKPVDYRFLETNTAFEKQTGLHKATGKTMLELVPNHEEHWFETYGNIVLTGEPRRFINEAKPLMGGWYDVCAFQFGGRESNRVAILFNDITERKKADANLQKTCDNLEEKVKKGIFELEKSYNSLLENDIRLNEAQKIAHIGNWDWDLLTNRVFWSDELYHIFGRAPREQGAYFDELLNYIHPDDQDYVNNAVKEALSGKPLHIDSRLILANGEKCIIHLQGEFIFNEENTPVRMRGTVQDITESRKAEEKILNMATVVESSNDAIITGTLDGIITTWNKGAEQIYGYSAKEVVGKPISILEPSTLTEETKELAELIIQGDRIHHYETLQLRKNGKIINVSLTISPIFDASEKLIGILVIARDITRSKIAEEKLRKNEDRYRIATEQTGQVVYEYDLRTDKSTWAGAIEEVTGYSFEEIQKLGKEIWLKNIHLTDMDHRDEKYQSVRKTGGRFKEELRLRKKDGTCIYIENRGIWLTDYEGKPYEAIGVLKDISEIKLAIKTLEDNDRKYRSFIQNFHGIAFQLDENFVPVFLHGAVEEITGYSEEEFMSRIKWEDIIHPADLSLILKEEEKSRSSPAASYKEIEYRIKHRDGRIRWVSQLPLPKTFA</sequence>
<feature type="domain" description="PAC" evidence="2">
    <location>
        <begin position="439"/>
        <end position="491"/>
    </location>
</feature>
<keyword evidence="3" id="KW-0418">Kinase</keyword>
<evidence type="ECO:0000313" key="3">
    <source>
        <dbReference type="EMBL" id="AKB74891.1"/>
    </source>
</evidence>
<dbReference type="Pfam" id="PF13188">
    <property type="entry name" value="PAS_8"/>
    <property type="match status" value="1"/>
</dbReference>
<dbReference type="Pfam" id="PF08447">
    <property type="entry name" value="PAS_3"/>
    <property type="match status" value="3"/>
</dbReference>
<keyword evidence="3" id="KW-0808">Transferase</keyword>
<feature type="domain" description="PAC" evidence="2">
    <location>
        <begin position="690"/>
        <end position="742"/>
    </location>
</feature>
<dbReference type="GeneID" id="25418644"/>
<gene>
    <name evidence="3" type="ORF">MSLAZ_1630</name>
</gene>
<dbReference type="Gene3D" id="3.30.450.20">
    <property type="entry name" value="PAS domain"/>
    <property type="match status" value="5"/>
</dbReference>
<dbReference type="InterPro" id="IPR000014">
    <property type="entry name" value="PAS"/>
</dbReference>
<dbReference type="Gene3D" id="2.10.70.100">
    <property type="match status" value="1"/>
</dbReference>
<dbReference type="HOGENOM" id="CLU_336998_0_0_2"/>
<dbReference type="Pfam" id="PF14417">
    <property type="entry name" value="MEDS"/>
    <property type="match status" value="1"/>
</dbReference>
<reference evidence="3 4" key="1">
    <citation type="submission" date="2014-07" db="EMBL/GenBank/DDBJ databases">
        <title>Methanogenic archaea and the global carbon cycle.</title>
        <authorList>
            <person name="Henriksen J.R."/>
            <person name="Luke J."/>
            <person name="Reinhart S."/>
            <person name="Benedict M.N."/>
            <person name="Youngblut N.D."/>
            <person name="Metcalf M.E."/>
            <person name="Whitaker R.J."/>
            <person name="Metcalf W.W."/>
        </authorList>
    </citation>
    <scope>NUCLEOTIDE SEQUENCE [LARGE SCALE GENOMIC DNA]</scope>
    <source>
        <strain evidence="3 4">Z-7289</strain>
    </source>
</reference>
<dbReference type="PATRIC" id="fig|1434111.4.peg.2126"/>
<evidence type="ECO:0000313" key="4">
    <source>
        <dbReference type="Proteomes" id="UP000033072"/>
    </source>
</evidence>
<dbReference type="InterPro" id="IPR013655">
    <property type="entry name" value="PAS_fold_3"/>
</dbReference>
<dbReference type="AlphaFoldDB" id="A0A0E3S3U8"/>